<dbReference type="EMBL" id="GBRH01259872">
    <property type="protein sequence ID" value="JAD38023.1"/>
    <property type="molecule type" value="Transcribed_RNA"/>
</dbReference>
<evidence type="ECO:0000313" key="1">
    <source>
        <dbReference type="EMBL" id="JAD38023.1"/>
    </source>
</evidence>
<reference evidence="1" key="1">
    <citation type="submission" date="2014-09" db="EMBL/GenBank/DDBJ databases">
        <authorList>
            <person name="Magalhaes I.L.F."/>
            <person name="Oliveira U."/>
            <person name="Santos F.R."/>
            <person name="Vidigal T.H.D.A."/>
            <person name="Brescovit A.D."/>
            <person name="Santos A.J."/>
        </authorList>
    </citation>
    <scope>NUCLEOTIDE SEQUENCE</scope>
    <source>
        <tissue evidence="1">Shoot tissue taken approximately 20 cm above the soil surface</tissue>
    </source>
</reference>
<sequence>MVIHTPSRTGPQHSVSLVYHTVAPDQLSAHPYLSASL</sequence>
<protein>
    <submittedName>
        <fullName evidence="1">Uncharacterized protein</fullName>
    </submittedName>
</protein>
<dbReference type="AlphaFoldDB" id="A0A0A8ZJZ9"/>
<accession>A0A0A8ZJZ9</accession>
<proteinExistence type="predicted"/>
<name>A0A0A8ZJZ9_ARUDO</name>
<organism evidence="1">
    <name type="scientific">Arundo donax</name>
    <name type="common">Giant reed</name>
    <name type="synonym">Donax arundinaceus</name>
    <dbReference type="NCBI Taxonomy" id="35708"/>
    <lineage>
        <taxon>Eukaryota</taxon>
        <taxon>Viridiplantae</taxon>
        <taxon>Streptophyta</taxon>
        <taxon>Embryophyta</taxon>
        <taxon>Tracheophyta</taxon>
        <taxon>Spermatophyta</taxon>
        <taxon>Magnoliopsida</taxon>
        <taxon>Liliopsida</taxon>
        <taxon>Poales</taxon>
        <taxon>Poaceae</taxon>
        <taxon>PACMAD clade</taxon>
        <taxon>Arundinoideae</taxon>
        <taxon>Arundineae</taxon>
        <taxon>Arundo</taxon>
    </lineage>
</organism>
<reference evidence="1" key="2">
    <citation type="journal article" date="2015" name="Data Brief">
        <title>Shoot transcriptome of the giant reed, Arundo donax.</title>
        <authorList>
            <person name="Barrero R.A."/>
            <person name="Guerrero F.D."/>
            <person name="Moolhuijzen P."/>
            <person name="Goolsby J.A."/>
            <person name="Tidwell J."/>
            <person name="Bellgard S.E."/>
            <person name="Bellgard M.I."/>
        </authorList>
    </citation>
    <scope>NUCLEOTIDE SEQUENCE</scope>
    <source>
        <tissue evidence="1">Shoot tissue taken approximately 20 cm above the soil surface</tissue>
    </source>
</reference>